<evidence type="ECO:0000313" key="1">
    <source>
        <dbReference type="EMBL" id="EFX81185.1"/>
    </source>
</evidence>
<evidence type="ECO:0000313" key="2">
    <source>
        <dbReference type="Proteomes" id="UP000000305"/>
    </source>
</evidence>
<protein>
    <submittedName>
        <fullName evidence="1">Uncharacterized protein</fullName>
    </submittedName>
</protein>
<dbReference type="KEGG" id="dpx:DAPPUDRAFT_242810"/>
<dbReference type="EMBL" id="GL732544">
    <property type="protein sequence ID" value="EFX81185.1"/>
    <property type="molecule type" value="Genomic_DNA"/>
</dbReference>
<sequence>MYVVSSTPRLMDPYTIIDQLMGEFVDVGPQVVQHPAAELNHLATESVPVEKLNHPRHLPSQSDVPVEASISLPSEGNEPWEINQVLTKAIQRGQLTLHIKQNFCMFVQCMFRKHTQSAETVKDQIAKKLLNQEAYFKDKEIEKTEEKSREIESICSLGCCNP</sequence>
<organism evidence="1 2">
    <name type="scientific">Daphnia pulex</name>
    <name type="common">Water flea</name>
    <dbReference type="NCBI Taxonomy" id="6669"/>
    <lineage>
        <taxon>Eukaryota</taxon>
        <taxon>Metazoa</taxon>
        <taxon>Ecdysozoa</taxon>
        <taxon>Arthropoda</taxon>
        <taxon>Crustacea</taxon>
        <taxon>Branchiopoda</taxon>
        <taxon>Diplostraca</taxon>
        <taxon>Cladocera</taxon>
        <taxon>Anomopoda</taxon>
        <taxon>Daphniidae</taxon>
        <taxon>Daphnia</taxon>
    </lineage>
</organism>
<dbReference type="HOGENOM" id="CLU_1637127_0_0_1"/>
<dbReference type="Proteomes" id="UP000000305">
    <property type="component" value="Unassembled WGS sequence"/>
</dbReference>
<reference evidence="1 2" key="1">
    <citation type="journal article" date="2011" name="Science">
        <title>The ecoresponsive genome of Daphnia pulex.</title>
        <authorList>
            <person name="Colbourne J.K."/>
            <person name="Pfrender M.E."/>
            <person name="Gilbert D."/>
            <person name="Thomas W.K."/>
            <person name="Tucker A."/>
            <person name="Oakley T.H."/>
            <person name="Tokishita S."/>
            <person name="Aerts A."/>
            <person name="Arnold G.J."/>
            <person name="Basu M.K."/>
            <person name="Bauer D.J."/>
            <person name="Caceres C.E."/>
            <person name="Carmel L."/>
            <person name="Casola C."/>
            <person name="Choi J.H."/>
            <person name="Detter J.C."/>
            <person name="Dong Q."/>
            <person name="Dusheyko S."/>
            <person name="Eads B.D."/>
            <person name="Frohlich T."/>
            <person name="Geiler-Samerotte K.A."/>
            <person name="Gerlach D."/>
            <person name="Hatcher P."/>
            <person name="Jogdeo S."/>
            <person name="Krijgsveld J."/>
            <person name="Kriventseva E.V."/>
            <person name="Kultz D."/>
            <person name="Laforsch C."/>
            <person name="Lindquist E."/>
            <person name="Lopez J."/>
            <person name="Manak J.R."/>
            <person name="Muller J."/>
            <person name="Pangilinan J."/>
            <person name="Patwardhan R.P."/>
            <person name="Pitluck S."/>
            <person name="Pritham E.J."/>
            <person name="Rechtsteiner A."/>
            <person name="Rho M."/>
            <person name="Rogozin I.B."/>
            <person name="Sakarya O."/>
            <person name="Salamov A."/>
            <person name="Schaack S."/>
            <person name="Shapiro H."/>
            <person name="Shiga Y."/>
            <person name="Skalitzky C."/>
            <person name="Smith Z."/>
            <person name="Souvorov A."/>
            <person name="Sung W."/>
            <person name="Tang Z."/>
            <person name="Tsuchiya D."/>
            <person name="Tu H."/>
            <person name="Vos H."/>
            <person name="Wang M."/>
            <person name="Wolf Y.I."/>
            <person name="Yamagata H."/>
            <person name="Yamada T."/>
            <person name="Ye Y."/>
            <person name="Shaw J.R."/>
            <person name="Andrews J."/>
            <person name="Crease T.J."/>
            <person name="Tang H."/>
            <person name="Lucas S.M."/>
            <person name="Robertson H.M."/>
            <person name="Bork P."/>
            <person name="Koonin E.V."/>
            <person name="Zdobnov E.M."/>
            <person name="Grigoriev I.V."/>
            <person name="Lynch M."/>
            <person name="Boore J.L."/>
        </authorList>
    </citation>
    <scope>NUCLEOTIDE SEQUENCE [LARGE SCALE GENOMIC DNA]</scope>
</reference>
<dbReference type="InParanoid" id="E9GHF5"/>
<proteinExistence type="predicted"/>
<gene>
    <name evidence="1" type="ORF">DAPPUDRAFT_242810</name>
</gene>
<accession>E9GHF5</accession>
<dbReference type="AlphaFoldDB" id="E9GHF5"/>
<keyword evidence="2" id="KW-1185">Reference proteome</keyword>
<name>E9GHF5_DAPPU</name>